<gene>
    <name evidence="4" type="ORF">CK501_07815</name>
</gene>
<dbReference type="Pfam" id="PF08681">
    <property type="entry name" value="TacA1"/>
    <property type="match status" value="1"/>
</dbReference>
<dbReference type="Gene3D" id="1.20.5.780">
    <property type="entry name" value="Single helix bin"/>
    <property type="match status" value="1"/>
</dbReference>
<reference evidence="4 5" key="1">
    <citation type="submission" date="2017-08" db="EMBL/GenBank/DDBJ databases">
        <title>Halovibrio sewagensis sp. nov., isolated from wastewater of high salinity.</title>
        <authorList>
            <person name="Dong X."/>
            <person name="Zhang G."/>
        </authorList>
    </citation>
    <scope>NUCLEOTIDE SEQUENCE [LARGE SCALE GENOMIC DNA]</scope>
    <source>
        <strain evidence="4 5">YL5-2</strain>
    </source>
</reference>
<name>A0A2A2F6S3_9GAMM</name>
<keyword evidence="1" id="KW-1277">Toxin-antitoxin system</keyword>
<evidence type="ECO:0000313" key="5">
    <source>
        <dbReference type="Proteomes" id="UP000218896"/>
    </source>
</evidence>
<dbReference type="InterPro" id="IPR014795">
    <property type="entry name" value="TacA_1-like"/>
</dbReference>
<feature type="region of interest" description="Disordered" evidence="3">
    <location>
        <begin position="74"/>
        <end position="111"/>
    </location>
</feature>
<feature type="compositionally biased region" description="Low complexity" evidence="3">
    <location>
        <begin position="74"/>
        <end position="83"/>
    </location>
</feature>
<protein>
    <recommendedName>
        <fullName evidence="6">DUF1778 domain-containing protein</fullName>
    </recommendedName>
</protein>
<accession>A0A2A2F6S3</accession>
<dbReference type="InterPro" id="IPR010985">
    <property type="entry name" value="Ribbon_hlx_hlx"/>
</dbReference>
<feature type="compositionally biased region" description="Basic and acidic residues" evidence="3">
    <location>
        <begin position="100"/>
        <end position="111"/>
    </location>
</feature>
<dbReference type="SUPFAM" id="SSF47598">
    <property type="entry name" value="Ribbon-helix-helix"/>
    <property type="match status" value="1"/>
</dbReference>
<sequence length="111" mass="12641">MTAATEREQEKRLVARASAEIHQRIAEAAELQGSTVSQFLLDAALERASEVNERATRISTSREAFENMMVALDQPARPLPRLRQAARRYREQVDASNQERTTEQEPRSRGF</sequence>
<organism evidence="4 5">
    <name type="scientific">Halovibrio salipaludis</name>
    <dbReference type="NCBI Taxonomy" id="2032626"/>
    <lineage>
        <taxon>Bacteria</taxon>
        <taxon>Pseudomonadati</taxon>
        <taxon>Pseudomonadota</taxon>
        <taxon>Gammaproteobacteria</taxon>
        <taxon>Oceanospirillales</taxon>
        <taxon>Halomonadaceae</taxon>
        <taxon>Halovibrio</taxon>
    </lineage>
</organism>
<evidence type="ECO:0000256" key="3">
    <source>
        <dbReference type="SAM" id="MobiDB-lite"/>
    </source>
</evidence>
<comment type="caution">
    <text evidence="4">The sequence shown here is derived from an EMBL/GenBank/DDBJ whole genome shotgun (WGS) entry which is preliminary data.</text>
</comment>
<dbReference type="PANTHER" id="PTHR35401:SF2">
    <property type="entry name" value="ABC-TYPE TRANSPORT SYSTEM"/>
    <property type="match status" value="1"/>
</dbReference>
<dbReference type="PANTHER" id="PTHR35401">
    <property type="entry name" value="COPG FAMILY HELIX-TURN-HELIX PROTEIN-RELATED-RELATED"/>
    <property type="match status" value="1"/>
</dbReference>
<dbReference type="OrthoDB" id="6105455at2"/>
<dbReference type="EMBL" id="NSKD01000003">
    <property type="protein sequence ID" value="PAU80349.1"/>
    <property type="molecule type" value="Genomic_DNA"/>
</dbReference>
<proteinExistence type="inferred from homology"/>
<dbReference type="AlphaFoldDB" id="A0A2A2F6S3"/>
<evidence type="ECO:0000313" key="4">
    <source>
        <dbReference type="EMBL" id="PAU80349.1"/>
    </source>
</evidence>
<evidence type="ECO:0000256" key="2">
    <source>
        <dbReference type="ARBA" id="ARBA00049988"/>
    </source>
</evidence>
<keyword evidence="5" id="KW-1185">Reference proteome</keyword>
<dbReference type="RefSeq" id="WP_095617192.1">
    <property type="nucleotide sequence ID" value="NZ_NSKD01000003.1"/>
</dbReference>
<evidence type="ECO:0000256" key="1">
    <source>
        <dbReference type="ARBA" id="ARBA00022649"/>
    </source>
</evidence>
<dbReference type="Proteomes" id="UP000218896">
    <property type="component" value="Unassembled WGS sequence"/>
</dbReference>
<dbReference type="GO" id="GO:0006355">
    <property type="term" value="P:regulation of DNA-templated transcription"/>
    <property type="evidence" value="ECO:0007669"/>
    <property type="project" value="InterPro"/>
</dbReference>
<evidence type="ECO:0008006" key="6">
    <source>
        <dbReference type="Google" id="ProtNLM"/>
    </source>
</evidence>
<comment type="similarity">
    <text evidence="2">Belongs to the TacA antitoxin family.</text>
</comment>